<reference evidence="1" key="1">
    <citation type="submission" date="2021-08" db="EMBL/GenBank/DDBJ databases">
        <authorList>
            <person name="Misof B."/>
            <person name="Oliver O."/>
            <person name="Podsiadlowski L."/>
            <person name="Donath A."/>
            <person name="Peters R."/>
            <person name="Mayer C."/>
            <person name="Rust J."/>
            <person name="Gunkel S."/>
            <person name="Lesny P."/>
            <person name="Martin S."/>
            <person name="Oeyen J.P."/>
            <person name="Petersen M."/>
            <person name="Panagiotis P."/>
            <person name="Wilbrandt J."/>
            <person name="Tanja T."/>
        </authorList>
    </citation>
    <scope>NUCLEOTIDE SEQUENCE</scope>
    <source>
        <strain evidence="1">GBR_01_08_01A</strain>
        <tissue evidence="1">Thorax + abdomen</tissue>
    </source>
</reference>
<sequence>MRASAPRGTNNEGLGQCINFNENRHPNLSATESSRSFECKKCTDTLGEHIRRTYKFKNDISQSSDKSKSLYAKV</sequence>
<name>A0AAD9VS09_9HYME</name>
<gene>
    <name evidence="1" type="ORF">KPH14_006459</name>
</gene>
<comment type="caution">
    <text evidence="1">The sequence shown here is derived from an EMBL/GenBank/DDBJ whole genome shotgun (WGS) entry which is preliminary data.</text>
</comment>
<protein>
    <submittedName>
        <fullName evidence="1">Uncharacterized protein</fullName>
    </submittedName>
</protein>
<keyword evidence="2" id="KW-1185">Reference proteome</keyword>
<dbReference type="Proteomes" id="UP001258017">
    <property type="component" value="Unassembled WGS sequence"/>
</dbReference>
<reference evidence="1" key="2">
    <citation type="journal article" date="2023" name="Commun. Biol.">
        <title>Intrasexual cuticular hydrocarbon dimorphism in a wasp sheds light on hydrocarbon biosynthesis genes in Hymenoptera.</title>
        <authorList>
            <person name="Moris V.C."/>
            <person name="Podsiadlowski L."/>
            <person name="Martin S."/>
            <person name="Oeyen J.P."/>
            <person name="Donath A."/>
            <person name="Petersen M."/>
            <person name="Wilbrandt J."/>
            <person name="Misof B."/>
            <person name="Liedtke D."/>
            <person name="Thamm M."/>
            <person name="Scheiner R."/>
            <person name="Schmitt T."/>
            <person name="Niehuis O."/>
        </authorList>
    </citation>
    <scope>NUCLEOTIDE SEQUENCE</scope>
    <source>
        <strain evidence="1">GBR_01_08_01A</strain>
    </source>
</reference>
<accession>A0AAD9VS09</accession>
<proteinExistence type="predicted"/>
<evidence type="ECO:0000313" key="2">
    <source>
        <dbReference type="Proteomes" id="UP001258017"/>
    </source>
</evidence>
<organism evidence="1 2">
    <name type="scientific">Odynerus spinipes</name>
    <dbReference type="NCBI Taxonomy" id="1348599"/>
    <lineage>
        <taxon>Eukaryota</taxon>
        <taxon>Metazoa</taxon>
        <taxon>Ecdysozoa</taxon>
        <taxon>Arthropoda</taxon>
        <taxon>Hexapoda</taxon>
        <taxon>Insecta</taxon>
        <taxon>Pterygota</taxon>
        <taxon>Neoptera</taxon>
        <taxon>Endopterygota</taxon>
        <taxon>Hymenoptera</taxon>
        <taxon>Apocrita</taxon>
        <taxon>Aculeata</taxon>
        <taxon>Vespoidea</taxon>
        <taxon>Vespidae</taxon>
        <taxon>Eumeninae</taxon>
        <taxon>Odynerus</taxon>
    </lineage>
</organism>
<evidence type="ECO:0000313" key="1">
    <source>
        <dbReference type="EMBL" id="KAK2584000.1"/>
    </source>
</evidence>
<dbReference type="AlphaFoldDB" id="A0AAD9VS09"/>
<dbReference type="EMBL" id="JAIFRP010000026">
    <property type="protein sequence ID" value="KAK2584000.1"/>
    <property type="molecule type" value="Genomic_DNA"/>
</dbReference>